<accession>A0ABS0A3Y7</accession>
<dbReference type="PANTHER" id="PTHR31302">
    <property type="entry name" value="TRANSMEMBRANE PROTEIN WITH METALLOPHOSPHOESTERASE DOMAIN-RELATED"/>
    <property type="match status" value="1"/>
</dbReference>
<evidence type="ECO:0000313" key="3">
    <source>
        <dbReference type="EMBL" id="MBF4983619.1"/>
    </source>
</evidence>
<dbReference type="Pfam" id="PF00149">
    <property type="entry name" value="Metallophos"/>
    <property type="match status" value="1"/>
</dbReference>
<reference evidence="3 4" key="1">
    <citation type="submission" date="2020-11" db="EMBL/GenBank/DDBJ databases">
        <title>P. mediterranea TC4 genome.</title>
        <authorList>
            <person name="Molmeret M."/>
        </authorList>
    </citation>
    <scope>NUCLEOTIDE SEQUENCE [LARGE SCALE GENOMIC DNA]</scope>
    <source>
        <strain evidence="3 4">TC4</strain>
    </source>
</reference>
<keyword evidence="4" id="KW-1185">Reference proteome</keyword>
<proteinExistence type="predicted"/>
<dbReference type="InterPro" id="IPR004843">
    <property type="entry name" value="Calcineurin-like_PHP"/>
</dbReference>
<gene>
    <name evidence="3" type="ORF">FNJ87_04510</name>
</gene>
<dbReference type="Pfam" id="PF24406">
    <property type="entry name" value="nSTAND_NTPase4"/>
    <property type="match status" value="1"/>
</dbReference>
<sequence length="1031" mass="120047">MKILHLTDFHYDGSKKYKEDEVRLVQSLLESLNKFKGQIDMVLFSGDLVYKGDELKTFEEFEELFLNQLSNVLGINKTSIFICPGNHDVFRNQELEEIGDSLFKIDNNNDLDDFVLKNEGKSLKFSLDNLNNYYEFQGNFYEKHLAEFNDDLVDNLYTTHVRIIDGKKIGVTTINSAWRANDSATDSGYLMYPIHHLKKASRELGKCDLKIIMLHHPLSDFKYWNQYALEDIVFKDYDMMYSGHVHANRDTLQVTSGIGIYHSTSSATLSTEKDNIGYTLIEVDVESFELGIQSAMFNKTEEKFYFGDVVISQIPVDEQKQKQNKFRVTIRKRFEQQSKESNKLFLSYKEVKEENDFLKLFTNPIIKAESQSNPNPKNKKRYDLRDLILNKNENQILFGKDKSGKSATLYKISLDILHNFNSLKMLTIYVDCKLIINTNNALDLIDVITDFYETNKRNASDLLKEYHLKILLDNFDENEELLLNPLSQFIEVHENCSIIAASNETIFSSFAGGLIGSIPFVNRYLHDLTRSEIRELAIKWPDMTEDKRTQVLDKIHIVFNQLNIPSNYWTVSLFLWIFQKNIDVNLGNNFQLIELYIDSLLDKDNFILSKQYKIDFDDLKDFLSSLAHKLATTYQESNYLVSYGQLIDYIDEYKGENKRFVIETRTLSDLLIEKGILKFEVNGNFTFRLNGVFEYFLGYYMAYDEEFRNQVIDHDDFYLSFKNEFEVCAGIIPQDYNFVKKIFERTKIIYRDINKDVNLNNLDALLLSKVNDTFNISGEINALLKETLKDSLEPEEQDGILESLSPSNQRISDVKPKKYYDEIIGNSEDLENALYILGRVFRNSKIKKKDEFNNDVFNYILDSTCTFSFSLIEDISSQNLSEIDNKTTEEELIKLLTQFLPIVAQTFFYDMAIQANLEVVLKDKIHELKQNKKGNELKLLILYFSLVDLDIKSHTNLIDELIDLINIPILKQTIVFKLYLYLSFKCNGNRSLKNKISKLIKKQELKIDSSQNVGSIEQRIKSIEKSSIKKS</sequence>
<organism evidence="3 4">
    <name type="scientific">Nonlabens mediterrranea</name>
    <dbReference type="NCBI Taxonomy" id="1419947"/>
    <lineage>
        <taxon>Bacteria</taxon>
        <taxon>Pseudomonadati</taxon>
        <taxon>Bacteroidota</taxon>
        <taxon>Flavobacteriia</taxon>
        <taxon>Flavobacteriales</taxon>
        <taxon>Flavobacteriaceae</taxon>
        <taxon>Nonlabens</taxon>
    </lineage>
</organism>
<dbReference type="InterPro" id="IPR057123">
    <property type="entry name" value="STAND_NTPase4_dom"/>
</dbReference>
<dbReference type="EMBL" id="JADKYU010000235">
    <property type="protein sequence ID" value="MBF4983619.1"/>
    <property type="molecule type" value="Genomic_DNA"/>
</dbReference>
<feature type="domain" description="Calcineurin-like phosphoesterase" evidence="1">
    <location>
        <begin position="1"/>
        <end position="247"/>
    </location>
</feature>
<dbReference type="Proteomes" id="UP001194729">
    <property type="component" value="Unassembled WGS sequence"/>
</dbReference>
<feature type="domain" description="STAND NTPase 4 small alpha/beta" evidence="2">
    <location>
        <begin position="639"/>
        <end position="697"/>
    </location>
</feature>
<evidence type="ECO:0000259" key="2">
    <source>
        <dbReference type="Pfam" id="PF24406"/>
    </source>
</evidence>
<dbReference type="SUPFAM" id="SSF56300">
    <property type="entry name" value="Metallo-dependent phosphatases"/>
    <property type="match status" value="1"/>
</dbReference>
<dbReference type="Gene3D" id="3.60.21.10">
    <property type="match status" value="1"/>
</dbReference>
<name>A0ABS0A3Y7_9FLAO</name>
<protein>
    <submittedName>
        <fullName evidence="3">Metallophosphoesterase</fullName>
    </submittedName>
</protein>
<evidence type="ECO:0000259" key="1">
    <source>
        <dbReference type="Pfam" id="PF00149"/>
    </source>
</evidence>
<comment type="caution">
    <text evidence="3">The sequence shown here is derived from an EMBL/GenBank/DDBJ whole genome shotgun (WGS) entry which is preliminary data.</text>
</comment>
<dbReference type="PANTHER" id="PTHR31302:SF0">
    <property type="entry name" value="TRANSMEMBRANE PROTEIN WITH METALLOPHOSPHOESTERASE DOMAIN"/>
    <property type="match status" value="1"/>
</dbReference>
<evidence type="ECO:0000313" key="4">
    <source>
        <dbReference type="Proteomes" id="UP001194729"/>
    </source>
</evidence>
<dbReference type="InterPro" id="IPR029052">
    <property type="entry name" value="Metallo-depent_PP-like"/>
</dbReference>
<dbReference type="InterPro" id="IPR051158">
    <property type="entry name" value="Metallophosphoesterase_sf"/>
</dbReference>